<dbReference type="AlphaFoldDB" id="A0AAN9RRU7"/>
<evidence type="ECO:0000256" key="5">
    <source>
        <dbReference type="ARBA" id="ARBA00023239"/>
    </source>
</evidence>
<dbReference type="Proteomes" id="UP001374584">
    <property type="component" value="Unassembled WGS sequence"/>
</dbReference>
<dbReference type="GO" id="GO:0000015">
    <property type="term" value="C:phosphopyruvate hydratase complex"/>
    <property type="evidence" value="ECO:0007669"/>
    <property type="project" value="InterPro"/>
</dbReference>
<evidence type="ECO:0000256" key="2">
    <source>
        <dbReference type="ARBA" id="ARBA00009604"/>
    </source>
</evidence>
<dbReference type="PROSITE" id="PS50862">
    <property type="entry name" value="AA_TRNA_LIGASE_II"/>
    <property type="match status" value="1"/>
</dbReference>
<evidence type="ECO:0000256" key="1">
    <source>
        <dbReference type="ARBA" id="ARBA00005031"/>
    </source>
</evidence>
<dbReference type="GO" id="GO:0004634">
    <property type="term" value="F:phosphopyruvate hydratase activity"/>
    <property type="evidence" value="ECO:0007669"/>
    <property type="project" value="UniProtKB-EC"/>
</dbReference>
<reference evidence="7 8" key="1">
    <citation type="submission" date="2024-01" db="EMBL/GenBank/DDBJ databases">
        <title>The genomes of 5 underutilized Papilionoideae crops provide insights into root nodulation and disease resistanc.</title>
        <authorList>
            <person name="Jiang F."/>
        </authorList>
    </citation>
    <scope>NUCLEOTIDE SEQUENCE [LARGE SCALE GENOMIC DNA]</scope>
    <source>
        <strain evidence="7">JINMINGXINNONG_FW02</strain>
        <tissue evidence="7">Leaves</tissue>
    </source>
</reference>
<comment type="pathway">
    <text evidence="1">Carbohydrate degradation; glycolysis; pyruvate from D-glyceraldehyde 3-phosphate: step 4/5.</text>
</comment>
<protein>
    <recommendedName>
        <fullName evidence="3">phosphopyruvate hydratase</fullName>
        <ecNumber evidence="3">4.2.1.11</ecNumber>
    </recommendedName>
</protein>
<keyword evidence="5" id="KW-0456">Lyase</keyword>
<dbReference type="InterPro" id="IPR018149">
    <property type="entry name" value="Lys-tRNA-synth_II_C"/>
</dbReference>
<dbReference type="EMBL" id="JAYMYR010000002">
    <property type="protein sequence ID" value="KAK7378738.1"/>
    <property type="molecule type" value="Genomic_DNA"/>
</dbReference>
<dbReference type="EC" id="4.2.1.11" evidence="3"/>
<dbReference type="InterPro" id="IPR006195">
    <property type="entry name" value="aa-tRNA-synth_II"/>
</dbReference>
<dbReference type="GO" id="GO:0005524">
    <property type="term" value="F:ATP binding"/>
    <property type="evidence" value="ECO:0007669"/>
    <property type="project" value="InterPro"/>
</dbReference>
<dbReference type="PANTHER" id="PTHR11902:SF1">
    <property type="entry name" value="ENOLASE"/>
    <property type="match status" value="1"/>
</dbReference>
<dbReference type="GO" id="GO:0006096">
    <property type="term" value="P:glycolytic process"/>
    <property type="evidence" value="ECO:0007669"/>
    <property type="project" value="UniProtKB-KW"/>
</dbReference>
<sequence>MHMIGKGQVDLACSDGTFARAAVPSGASTEIRRTMDSLGFVEVETPVLQGAAGGAEARPFITYHNSLGRDLYLRIATELHLKRMLVDDTLDKFNIIYENLMTYQQENKSNLVLHHNQIGAYITNPKVNQIGSVTESIEAVRMSKKAGWGVMASHRSGETEDTFIADLSVGLATFQFQLLSLLVNFERSWQLLRIEEEELGGETMYAGANFRTPVEPS</sequence>
<name>A0AAN9RRU7_PHACN</name>
<gene>
    <name evidence="7" type="ORF">VNO80_04185</name>
</gene>
<dbReference type="Gene3D" id="3.30.930.10">
    <property type="entry name" value="Bira Bifunctional Protein, Domain 2"/>
    <property type="match status" value="1"/>
</dbReference>
<dbReference type="Gene3D" id="3.20.20.120">
    <property type="entry name" value="Enolase-like C-terminal domain"/>
    <property type="match status" value="1"/>
</dbReference>
<keyword evidence="8" id="KW-1185">Reference proteome</keyword>
<comment type="caution">
    <text evidence="7">The sequence shown here is derived from an EMBL/GenBank/DDBJ whole genome shotgun (WGS) entry which is preliminary data.</text>
</comment>
<evidence type="ECO:0000256" key="3">
    <source>
        <dbReference type="ARBA" id="ARBA00012058"/>
    </source>
</evidence>
<dbReference type="GO" id="GO:0004824">
    <property type="term" value="F:lysine-tRNA ligase activity"/>
    <property type="evidence" value="ECO:0007669"/>
    <property type="project" value="InterPro"/>
</dbReference>
<keyword evidence="4" id="KW-0324">Glycolysis</keyword>
<dbReference type="SUPFAM" id="SSF51604">
    <property type="entry name" value="Enolase C-terminal domain-like"/>
    <property type="match status" value="1"/>
</dbReference>
<dbReference type="InterPro" id="IPR020810">
    <property type="entry name" value="Enolase_C"/>
</dbReference>
<dbReference type="PANTHER" id="PTHR11902">
    <property type="entry name" value="ENOLASE"/>
    <property type="match status" value="1"/>
</dbReference>
<evidence type="ECO:0000313" key="8">
    <source>
        <dbReference type="Proteomes" id="UP001374584"/>
    </source>
</evidence>
<organism evidence="7 8">
    <name type="scientific">Phaseolus coccineus</name>
    <name type="common">Scarlet runner bean</name>
    <name type="synonym">Phaseolus multiflorus</name>
    <dbReference type="NCBI Taxonomy" id="3886"/>
    <lineage>
        <taxon>Eukaryota</taxon>
        <taxon>Viridiplantae</taxon>
        <taxon>Streptophyta</taxon>
        <taxon>Embryophyta</taxon>
        <taxon>Tracheophyta</taxon>
        <taxon>Spermatophyta</taxon>
        <taxon>Magnoliopsida</taxon>
        <taxon>eudicotyledons</taxon>
        <taxon>Gunneridae</taxon>
        <taxon>Pentapetalae</taxon>
        <taxon>rosids</taxon>
        <taxon>fabids</taxon>
        <taxon>Fabales</taxon>
        <taxon>Fabaceae</taxon>
        <taxon>Papilionoideae</taxon>
        <taxon>50 kb inversion clade</taxon>
        <taxon>NPAAA clade</taxon>
        <taxon>indigoferoid/millettioid clade</taxon>
        <taxon>Phaseoleae</taxon>
        <taxon>Phaseolus</taxon>
    </lineage>
</organism>
<dbReference type="InterPro" id="IPR045864">
    <property type="entry name" value="aa-tRNA-synth_II/BPL/LPL"/>
</dbReference>
<dbReference type="SMART" id="SM01192">
    <property type="entry name" value="Enolase_C"/>
    <property type="match status" value="1"/>
</dbReference>
<dbReference type="PRINTS" id="PR00982">
    <property type="entry name" value="TRNASYNTHLYS"/>
</dbReference>
<accession>A0AAN9RRU7</accession>
<evidence type="ECO:0000313" key="7">
    <source>
        <dbReference type="EMBL" id="KAK7378738.1"/>
    </source>
</evidence>
<dbReference type="InterPro" id="IPR036849">
    <property type="entry name" value="Enolase-like_C_sf"/>
</dbReference>
<proteinExistence type="inferred from homology"/>
<evidence type="ECO:0000256" key="4">
    <source>
        <dbReference type="ARBA" id="ARBA00023152"/>
    </source>
</evidence>
<dbReference type="SUPFAM" id="SSF55681">
    <property type="entry name" value="Class II aaRS and biotin synthetases"/>
    <property type="match status" value="1"/>
</dbReference>
<dbReference type="GO" id="GO:0006430">
    <property type="term" value="P:lysyl-tRNA aminoacylation"/>
    <property type="evidence" value="ECO:0007669"/>
    <property type="project" value="InterPro"/>
</dbReference>
<dbReference type="GO" id="GO:0000287">
    <property type="term" value="F:magnesium ion binding"/>
    <property type="evidence" value="ECO:0007669"/>
    <property type="project" value="InterPro"/>
</dbReference>
<dbReference type="Pfam" id="PF00113">
    <property type="entry name" value="Enolase_C"/>
    <property type="match status" value="1"/>
</dbReference>
<dbReference type="InterPro" id="IPR000941">
    <property type="entry name" value="Enolase"/>
</dbReference>
<evidence type="ECO:0000259" key="6">
    <source>
        <dbReference type="PROSITE" id="PS50862"/>
    </source>
</evidence>
<comment type="similarity">
    <text evidence="2">Belongs to the enolase family.</text>
</comment>
<feature type="domain" description="Aminoacyl-transfer RNA synthetases class-II family profile" evidence="6">
    <location>
        <begin position="31"/>
        <end position="85"/>
    </location>
</feature>